<evidence type="ECO:0000313" key="2">
    <source>
        <dbReference type="EMBL" id="MBB6512616.1"/>
    </source>
</evidence>
<keyword evidence="3" id="KW-1185">Reference proteome</keyword>
<name>A0A841RMD2_9BACI</name>
<evidence type="ECO:0000313" key="3">
    <source>
        <dbReference type="Proteomes" id="UP000572212"/>
    </source>
</evidence>
<accession>A0A841RMD2</accession>
<comment type="caution">
    <text evidence="2">The sequence shown here is derived from an EMBL/GenBank/DDBJ whole genome shotgun (WGS) entry which is preliminary data.</text>
</comment>
<dbReference type="Proteomes" id="UP000572212">
    <property type="component" value="Unassembled WGS sequence"/>
</dbReference>
<dbReference type="PANTHER" id="PTHR47381:SF3">
    <property type="entry name" value="ALPHA_BETA-HYDROLASES SUPERFAMILY PROTEIN"/>
    <property type="match status" value="1"/>
</dbReference>
<dbReference type="RefSeq" id="WP_184246158.1">
    <property type="nucleotide sequence ID" value="NZ_BAAACU010000028.1"/>
</dbReference>
<proteinExistence type="predicted"/>
<dbReference type="PANTHER" id="PTHR47381">
    <property type="entry name" value="ALPHA/BETA-HYDROLASES SUPERFAMILY PROTEIN"/>
    <property type="match status" value="1"/>
</dbReference>
<reference evidence="2 3" key="1">
    <citation type="submission" date="2020-08" db="EMBL/GenBank/DDBJ databases">
        <title>Genomic Encyclopedia of Type Strains, Phase IV (KMG-IV): sequencing the most valuable type-strain genomes for metagenomic binning, comparative biology and taxonomic classification.</title>
        <authorList>
            <person name="Goeker M."/>
        </authorList>
    </citation>
    <scope>NUCLEOTIDE SEQUENCE [LARGE SCALE GENOMIC DNA]</scope>
    <source>
        <strain evidence="2 3">DSM 11805</strain>
    </source>
</reference>
<dbReference type="InterPro" id="IPR029058">
    <property type="entry name" value="AB_hydrolase_fold"/>
</dbReference>
<dbReference type="EMBL" id="JACHON010000004">
    <property type="protein sequence ID" value="MBB6512616.1"/>
    <property type="molecule type" value="Genomic_DNA"/>
</dbReference>
<dbReference type="GO" id="GO:0008236">
    <property type="term" value="F:serine-type peptidase activity"/>
    <property type="evidence" value="ECO:0007669"/>
    <property type="project" value="InterPro"/>
</dbReference>
<gene>
    <name evidence="2" type="ORF">GGQ92_001402</name>
</gene>
<dbReference type="AlphaFoldDB" id="A0A841RMD2"/>
<dbReference type="InterPro" id="IPR001375">
    <property type="entry name" value="Peptidase_S9_cat"/>
</dbReference>
<organism evidence="2 3">
    <name type="scientific">Gracilibacillus halotolerans</name>
    <dbReference type="NCBI Taxonomy" id="74386"/>
    <lineage>
        <taxon>Bacteria</taxon>
        <taxon>Bacillati</taxon>
        <taxon>Bacillota</taxon>
        <taxon>Bacilli</taxon>
        <taxon>Bacillales</taxon>
        <taxon>Bacillaceae</taxon>
        <taxon>Gracilibacillus</taxon>
    </lineage>
</organism>
<dbReference type="Pfam" id="PF00326">
    <property type="entry name" value="Peptidase_S9"/>
    <property type="match status" value="1"/>
</dbReference>
<protein>
    <recommendedName>
        <fullName evidence="1">Peptidase S9 prolyl oligopeptidase catalytic domain-containing protein</fullName>
    </recommendedName>
</protein>
<dbReference type="Gene3D" id="3.40.50.1820">
    <property type="entry name" value="alpha/beta hydrolase"/>
    <property type="match status" value="1"/>
</dbReference>
<feature type="domain" description="Peptidase S9 prolyl oligopeptidase catalytic" evidence="1">
    <location>
        <begin position="49"/>
        <end position="254"/>
    </location>
</feature>
<dbReference type="GO" id="GO:0006508">
    <property type="term" value="P:proteolysis"/>
    <property type="evidence" value="ECO:0007669"/>
    <property type="project" value="InterPro"/>
</dbReference>
<dbReference type="SUPFAM" id="SSF53474">
    <property type="entry name" value="alpha/beta-Hydrolases"/>
    <property type="match status" value="1"/>
</dbReference>
<sequence>MASIIINKETWLNIPILNISQQDERNNPLPTVIFLHGITSAKEQNLPIAYLLAEKGYRVILPDAMLHGEREEKISSTALKMRFFEIIKQNLDDLESIYEVLAAKHLIKGDRLGIAGTSMGGISTAAALTQFSWVKTAGILMGSPKLSEFATMSIEGMKEQAPDIEIPEQQIQTIMDDMEEIDLSQRMETLFDRPLFFWHGEQDEVVPFDHSYSFYEMAAKQYTQSEKIKYVREANRGHKVSRMAINELVKWFETHL</sequence>
<evidence type="ECO:0000259" key="1">
    <source>
        <dbReference type="Pfam" id="PF00326"/>
    </source>
</evidence>